<comment type="caution">
    <text evidence="1">The sequence shown here is derived from an EMBL/GenBank/DDBJ whole genome shotgun (WGS) entry which is preliminary data.</text>
</comment>
<dbReference type="OrthoDB" id="3013675at2759"/>
<organism evidence="1 2">
    <name type="scientific">Mycena sanguinolenta</name>
    <dbReference type="NCBI Taxonomy" id="230812"/>
    <lineage>
        <taxon>Eukaryota</taxon>
        <taxon>Fungi</taxon>
        <taxon>Dikarya</taxon>
        <taxon>Basidiomycota</taxon>
        <taxon>Agaricomycotina</taxon>
        <taxon>Agaricomycetes</taxon>
        <taxon>Agaricomycetidae</taxon>
        <taxon>Agaricales</taxon>
        <taxon>Marasmiineae</taxon>
        <taxon>Mycenaceae</taxon>
        <taxon>Mycena</taxon>
    </lineage>
</organism>
<gene>
    <name evidence="1" type="ORF">MSAN_02056200</name>
</gene>
<dbReference type="EMBL" id="JACAZH010000027">
    <property type="protein sequence ID" value="KAF7341591.1"/>
    <property type="molecule type" value="Genomic_DNA"/>
</dbReference>
<evidence type="ECO:0000313" key="2">
    <source>
        <dbReference type="Proteomes" id="UP000623467"/>
    </source>
</evidence>
<proteinExistence type="predicted"/>
<name>A0A8H7CML8_9AGAR</name>
<dbReference type="AlphaFoldDB" id="A0A8H7CML8"/>
<accession>A0A8H7CML8</accession>
<dbReference type="Proteomes" id="UP000623467">
    <property type="component" value="Unassembled WGS sequence"/>
</dbReference>
<sequence>MLQGSLVFLKKSDCLERQTMLEAVAALALEDTKRRDQRALRWTLDSLTDDIELLPFVEAISESIHGPNGFRRGNDDLFESLLGTTEMTSPLVARIYGLISGTYGMSSNDPVRVRRCTAGYRALWALCLMPCARDRLFDLDLTSFAMTPSGLAASTCLAISYQAQRWAHSLLKRLRDLLAVPHRSPHSHVEVLSAMRRLVPLLIAHQDIIVSPLESFLGPSPSNPRSLLFAELEAAYGENRDSTLAAANLAKIRRIVTALYDSHDWAHNSLMLMAMFINNGLSDLLSAESDPPFEPLRTCYSILSEIETSPPRRLVTDVWITFPPTIPDFEFSRFNPTQLDLLARIIFRISPFFSPAACDIHRYIAERKNTQAIQYALTDCDLTKLAHKLAPGRDRKHQNMNSTILGITVVASCLDSDSAAIGFIDAAFADESPDFVPKYPAVGAVRYLRRLKQVNNELLGLSSGSLPQPTLRSRVQKICHEELFHDISPLFLPHDVDIAIVVESLQIRLLNKYILFLSDFFDAPIPATAKINLSAFNRFFSPSWYSWEAVDREIQDRFFVALLAYNRAFAATQPHLSSDMVAIGRQLWSSDLFWIDFYWAAQTPRTKGIQPSCLHHLHESLESYHRAAESGAGDNSISVDIADSKRLLEEVDKELSRVVESEAGKDATVQMGRQEASQCL</sequence>
<reference evidence="1" key="1">
    <citation type="submission" date="2020-05" db="EMBL/GenBank/DDBJ databases">
        <title>Mycena genomes resolve the evolution of fungal bioluminescence.</title>
        <authorList>
            <person name="Tsai I.J."/>
        </authorList>
    </citation>
    <scope>NUCLEOTIDE SEQUENCE</scope>
    <source>
        <strain evidence="1">160909Yilan</strain>
    </source>
</reference>
<keyword evidence="2" id="KW-1185">Reference proteome</keyword>
<evidence type="ECO:0000313" key="1">
    <source>
        <dbReference type="EMBL" id="KAF7341591.1"/>
    </source>
</evidence>
<protein>
    <submittedName>
        <fullName evidence="1">Uncharacterized protein</fullName>
    </submittedName>
</protein>